<dbReference type="AlphaFoldDB" id="A0AAE1DNY1"/>
<comment type="caution">
    <text evidence="1">The sequence shown here is derived from an EMBL/GenBank/DDBJ whole genome shotgun (WGS) entry which is preliminary data.</text>
</comment>
<evidence type="ECO:0000313" key="2">
    <source>
        <dbReference type="Proteomes" id="UP001283361"/>
    </source>
</evidence>
<protein>
    <submittedName>
        <fullName evidence="1">Uncharacterized protein</fullName>
    </submittedName>
</protein>
<dbReference type="Proteomes" id="UP001283361">
    <property type="component" value="Unassembled WGS sequence"/>
</dbReference>
<name>A0AAE1DNY1_9GAST</name>
<evidence type="ECO:0000313" key="1">
    <source>
        <dbReference type="EMBL" id="KAK3777736.1"/>
    </source>
</evidence>
<dbReference type="EMBL" id="JAWDGP010003066">
    <property type="protein sequence ID" value="KAK3777736.1"/>
    <property type="molecule type" value="Genomic_DNA"/>
</dbReference>
<proteinExistence type="predicted"/>
<reference evidence="1" key="1">
    <citation type="journal article" date="2023" name="G3 (Bethesda)">
        <title>A reference genome for the long-term kleptoplast-retaining sea slug Elysia crispata morphotype clarki.</title>
        <authorList>
            <person name="Eastman K.E."/>
            <person name="Pendleton A.L."/>
            <person name="Shaikh M.A."/>
            <person name="Suttiyut T."/>
            <person name="Ogas R."/>
            <person name="Tomko P."/>
            <person name="Gavelis G."/>
            <person name="Widhalm J.R."/>
            <person name="Wisecaver J.H."/>
        </authorList>
    </citation>
    <scope>NUCLEOTIDE SEQUENCE</scope>
    <source>
        <strain evidence="1">ECLA1</strain>
    </source>
</reference>
<organism evidence="1 2">
    <name type="scientific">Elysia crispata</name>
    <name type="common">lettuce slug</name>
    <dbReference type="NCBI Taxonomy" id="231223"/>
    <lineage>
        <taxon>Eukaryota</taxon>
        <taxon>Metazoa</taxon>
        <taxon>Spiralia</taxon>
        <taxon>Lophotrochozoa</taxon>
        <taxon>Mollusca</taxon>
        <taxon>Gastropoda</taxon>
        <taxon>Heterobranchia</taxon>
        <taxon>Euthyneura</taxon>
        <taxon>Panpulmonata</taxon>
        <taxon>Sacoglossa</taxon>
        <taxon>Placobranchoidea</taxon>
        <taxon>Plakobranchidae</taxon>
        <taxon>Elysia</taxon>
    </lineage>
</organism>
<keyword evidence="2" id="KW-1185">Reference proteome</keyword>
<sequence length="87" mass="9567">MSARHGQSGAHHLQPVYQLQETGCLPAASLPIVRGWLLTCSQFTNCKRLVAYLQPAYHLQEAGCLPAASLPFARGWLRTKLACADLY</sequence>
<gene>
    <name evidence="1" type="ORF">RRG08_021846</name>
</gene>
<accession>A0AAE1DNY1</accession>